<reference evidence="2" key="1">
    <citation type="submission" date="2016-09" db="EMBL/GenBank/DDBJ databases">
        <title>Draft genome of thermotolerant cyanobacterium Desertifilum sp. strain IPPAS B-1220.</title>
        <authorList>
            <person name="Sinetova M.A."/>
            <person name="Bolakhan K."/>
            <person name="Zayadan B.K."/>
            <person name="Mironov K.S."/>
            <person name="Ustinova V."/>
            <person name="Kupriyanova E.V."/>
            <person name="Sidorov R.A."/>
            <person name="Skrypnik A.N."/>
            <person name="Gogoleva N.E."/>
            <person name="Gogolev Y.V."/>
            <person name="Los D.A."/>
        </authorList>
    </citation>
    <scope>NUCLEOTIDE SEQUENCE [LARGE SCALE GENOMIC DNA]</scope>
    <source>
        <strain evidence="2">IPPAS B-1220</strain>
    </source>
</reference>
<dbReference type="PANTHER" id="PTHR19871:SF14">
    <property type="entry name" value="DUF4062 DOMAIN-CONTAINING PROTEIN"/>
    <property type="match status" value="1"/>
</dbReference>
<proteinExistence type="predicted"/>
<dbReference type="InterPro" id="IPR041664">
    <property type="entry name" value="AAA_16"/>
</dbReference>
<dbReference type="EMBL" id="MJGC01000060">
    <property type="protein sequence ID" value="OEJ74801.1"/>
    <property type="molecule type" value="Genomic_DNA"/>
</dbReference>
<comment type="caution">
    <text evidence="2">The sequence shown here is derived from an EMBL/GenBank/DDBJ whole genome shotgun (WGS) entry which is preliminary data.</text>
</comment>
<accession>A0A1E5QJM7</accession>
<evidence type="ECO:0000313" key="2">
    <source>
        <dbReference type="EMBL" id="OEJ74801.1"/>
    </source>
</evidence>
<dbReference type="PANTHER" id="PTHR19871">
    <property type="entry name" value="BETA TRANSDUCIN-RELATED PROTEIN"/>
    <property type="match status" value="1"/>
</dbReference>
<feature type="domain" description="Orc1-like AAA ATPase" evidence="1">
    <location>
        <begin position="289"/>
        <end position="426"/>
    </location>
</feature>
<dbReference type="InterPro" id="IPR052752">
    <property type="entry name" value="NACHT-WD_repeat"/>
</dbReference>
<dbReference type="AlphaFoldDB" id="A0A1E5QJM7"/>
<protein>
    <recommendedName>
        <fullName evidence="1">Orc1-like AAA ATPase domain-containing protein</fullName>
    </recommendedName>
</protein>
<dbReference type="OrthoDB" id="443465at2"/>
<dbReference type="Gene3D" id="3.40.50.300">
    <property type="entry name" value="P-loop containing nucleotide triphosphate hydrolases"/>
    <property type="match status" value="1"/>
</dbReference>
<sequence>MDYSRLVRLNQGLLTGTALLGLGSIVAGAVGGPMWGGIANFTAGMVANYLGALVDRLRTSSDVLRNEDIAKAAGRAVGKTLLETISPRYPEIQKPLEALAEKTEGYWVEWAEQAKTLNLFESLQEDQLHQIFAQKPETFTDYQVLPKEQWQEVVRWLFEQGCENGVLLDSLESYQDVIGDLSQELEKNFNKNLRQVLKDDAASGGKAFAGMLFDLHGATLAKIDAIQEYLPKIASKEDVCRLLQQLDTGIRDELSQIRETLQQYFDLNRPRLPIPQECETVIADRTLDFVGREYVFTAIRDFLQRQPKGYFILEADPGVGKSAILAKLVQLLKRRCLTHFNIQAQGIIKPQQFLENICTQLIEGYNLDYPRLPDKTAEDGNVLARLLGEASKTLEPGQKLVVVVDALDEVDSSSQTQGSNILYLPDALPDHVYFILSKRPKQLPLPLSDYQTTFDLMQYPAESARDARRYAGNRWRQSPQIQEWVKSRNSSPEQFFTELVAKSENNFMYLRYVLKDIHDGLYESETLDSLPEGLQRYYQKHWRLMGMNANPLPIDKIRTIYVLCLVREAVSRFLLAQLTEIAEYQLGPILKEWEQFLRAQKVEKETRYTIYHASFSDFLKEQAEDSGVDLENIKRCIAENFAKGAPL</sequence>
<dbReference type="RefSeq" id="WP_069967552.1">
    <property type="nucleotide sequence ID" value="NZ_CM124774.1"/>
</dbReference>
<dbReference type="SUPFAM" id="SSF52540">
    <property type="entry name" value="P-loop containing nucleoside triphosphate hydrolases"/>
    <property type="match status" value="1"/>
</dbReference>
<organism evidence="2">
    <name type="scientific">Desertifilum tharense IPPAS B-1220</name>
    <dbReference type="NCBI Taxonomy" id="1781255"/>
    <lineage>
        <taxon>Bacteria</taxon>
        <taxon>Bacillati</taxon>
        <taxon>Cyanobacteriota</taxon>
        <taxon>Cyanophyceae</taxon>
        <taxon>Desertifilales</taxon>
        <taxon>Desertifilaceae</taxon>
        <taxon>Desertifilum</taxon>
    </lineage>
</organism>
<dbReference type="STRING" id="1781255.BH720_12530"/>
<evidence type="ECO:0000259" key="1">
    <source>
        <dbReference type="Pfam" id="PF13191"/>
    </source>
</evidence>
<name>A0A1E5QJM7_9CYAN</name>
<gene>
    <name evidence="2" type="ORF">BH720_12530</name>
</gene>
<dbReference type="InterPro" id="IPR027417">
    <property type="entry name" value="P-loop_NTPase"/>
</dbReference>
<dbReference type="Pfam" id="PF13191">
    <property type="entry name" value="AAA_16"/>
    <property type="match status" value="1"/>
</dbReference>